<feature type="domain" description="N-acetyltransferase" evidence="1">
    <location>
        <begin position="14"/>
        <end position="168"/>
    </location>
</feature>
<dbReference type="Pfam" id="PF13302">
    <property type="entry name" value="Acetyltransf_3"/>
    <property type="match status" value="1"/>
</dbReference>
<organism evidence="3 4">
    <name type="scientific">Salinispora arenicola</name>
    <dbReference type="NCBI Taxonomy" id="168697"/>
    <lineage>
        <taxon>Bacteria</taxon>
        <taxon>Bacillati</taxon>
        <taxon>Actinomycetota</taxon>
        <taxon>Actinomycetes</taxon>
        <taxon>Micromonosporales</taxon>
        <taxon>Micromonosporaceae</taxon>
        <taxon>Salinispora</taxon>
    </lineage>
</organism>
<dbReference type="PANTHER" id="PTHR43610:SF1">
    <property type="entry name" value="N-ACETYLTRANSFERASE DOMAIN-CONTAINING PROTEIN"/>
    <property type="match status" value="1"/>
</dbReference>
<evidence type="ECO:0000259" key="1">
    <source>
        <dbReference type="PROSITE" id="PS51186"/>
    </source>
</evidence>
<gene>
    <name evidence="3" type="ORF">FB564_1770</name>
    <name evidence="2" type="ORF">Sar04_43180</name>
</gene>
<dbReference type="GO" id="GO:0016747">
    <property type="term" value="F:acyltransferase activity, transferring groups other than amino-acyl groups"/>
    <property type="evidence" value="ECO:0007669"/>
    <property type="project" value="InterPro"/>
</dbReference>
<dbReference type="InterPro" id="IPR016181">
    <property type="entry name" value="Acyl_CoA_acyltransferase"/>
</dbReference>
<dbReference type="PROSITE" id="PS51186">
    <property type="entry name" value="GNAT"/>
    <property type="match status" value="1"/>
</dbReference>
<dbReference type="RefSeq" id="WP_016813946.1">
    <property type="nucleotide sequence ID" value="NZ_BOQM01000044.1"/>
</dbReference>
<evidence type="ECO:0000313" key="4">
    <source>
        <dbReference type="Proteomes" id="UP000315983"/>
    </source>
</evidence>
<evidence type="ECO:0000313" key="3">
    <source>
        <dbReference type="EMBL" id="TQL36660.1"/>
    </source>
</evidence>
<dbReference type="InterPro" id="IPR000182">
    <property type="entry name" value="GNAT_dom"/>
</dbReference>
<dbReference type="Gene3D" id="3.40.630.30">
    <property type="match status" value="1"/>
</dbReference>
<proteinExistence type="predicted"/>
<evidence type="ECO:0000313" key="2">
    <source>
        <dbReference type="EMBL" id="GIM87582.1"/>
    </source>
</evidence>
<evidence type="ECO:0000313" key="5">
    <source>
        <dbReference type="Proteomes" id="UP000677457"/>
    </source>
</evidence>
<dbReference type="PANTHER" id="PTHR43610">
    <property type="entry name" value="BLL6696 PROTEIN"/>
    <property type="match status" value="1"/>
</dbReference>
<dbReference type="EMBL" id="BOQM01000044">
    <property type="protein sequence ID" value="GIM87582.1"/>
    <property type="molecule type" value="Genomic_DNA"/>
</dbReference>
<keyword evidence="3" id="KW-0808">Transferase</keyword>
<dbReference type="EMBL" id="VFOL01000001">
    <property type="protein sequence ID" value="TQL36660.1"/>
    <property type="molecule type" value="Genomic_DNA"/>
</dbReference>
<dbReference type="Proteomes" id="UP000677457">
    <property type="component" value="Unassembled WGS sequence"/>
</dbReference>
<sequence>MQFDFQPVLSSDLIKVRPLRSADFDELFAVATDPLLWEQHPQPDRHRKDIFRGFFLDALASRGALAVVDPRDSRLIGSSRYHDYNAARREVEIGWTFLARSHWGGAYNKELKRLMLRHAFQFVDTVVFLIGPANLRSQRAVEKIGGVLSGPGPDKAGVPCLLYRIEAGNWLGECEGGGSVGVVGGLR</sequence>
<comment type="caution">
    <text evidence="3">The sequence shown here is derived from an EMBL/GenBank/DDBJ whole genome shotgun (WGS) entry which is preliminary data.</text>
</comment>
<dbReference type="SUPFAM" id="SSF55729">
    <property type="entry name" value="Acyl-CoA N-acyltransferases (Nat)"/>
    <property type="match status" value="1"/>
</dbReference>
<dbReference type="Proteomes" id="UP000315983">
    <property type="component" value="Unassembled WGS sequence"/>
</dbReference>
<name>A0A542XLL0_SALAC</name>
<protein>
    <submittedName>
        <fullName evidence="2 3">Acetyltransferase</fullName>
    </submittedName>
</protein>
<reference evidence="2 5" key="2">
    <citation type="submission" date="2021-03" db="EMBL/GenBank/DDBJ databases">
        <title>Whole genome shotgun sequence of Salinispora arenicola NBRC 105043.</title>
        <authorList>
            <person name="Komaki H."/>
            <person name="Tamura T."/>
        </authorList>
    </citation>
    <scope>NUCLEOTIDE SEQUENCE [LARGE SCALE GENOMIC DNA]</scope>
    <source>
        <strain evidence="2 5">NBRC 105043</strain>
    </source>
</reference>
<dbReference type="AlphaFoldDB" id="A0A542XLL0"/>
<reference evidence="3 4" key="1">
    <citation type="submission" date="2019-06" db="EMBL/GenBank/DDBJ databases">
        <title>Sequencing the genomes of 1000 actinobacteria strains.</title>
        <authorList>
            <person name="Klenk H.-P."/>
        </authorList>
    </citation>
    <scope>NUCLEOTIDE SEQUENCE [LARGE SCALE GENOMIC DNA]</scope>
    <source>
        <strain evidence="3 4">DSM 44819</strain>
    </source>
</reference>
<keyword evidence="5" id="KW-1185">Reference proteome</keyword>
<accession>A0A542XLL0</accession>
<dbReference type="GeneID" id="93771052"/>